<dbReference type="PANTHER" id="PTHR42648:SF26">
    <property type="entry name" value="INTEGRASE CATALYTIC DOMAIN-CONTAINING PROTEIN"/>
    <property type="match status" value="1"/>
</dbReference>
<keyword evidence="4" id="KW-0378">Hydrolase</keyword>
<dbReference type="InterPro" id="IPR057670">
    <property type="entry name" value="SH3_retrovirus"/>
</dbReference>
<dbReference type="Proteomes" id="UP000236291">
    <property type="component" value="Unassembled WGS sequence"/>
</dbReference>
<evidence type="ECO:0000259" key="6">
    <source>
        <dbReference type="PROSITE" id="PS50994"/>
    </source>
</evidence>
<dbReference type="SUPFAM" id="SSF53098">
    <property type="entry name" value="Ribonuclease H-like"/>
    <property type="match status" value="1"/>
</dbReference>
<keyword evidence="1" id="KW-0645">Protease</keyword>
<dbReference type="InterPro" id="IPR036397">
    <property type="entry name" value="RNaseH_sf"/>
</dbReference>
<evidence type="ECO:0000256" key="2">
    <source>
        <dbReference type="ARBA" id="ARBA00022723"/>
    </source>
</evidence>
<dbReference type="GO" id="GO:0015074">
    <property type="term" value="P:DNA integration"/>
    <property type="evidence" value="ECO:0007669"/>
    <property type="project" value="InterPro"/>
</dbReference>
<keyword evidence="2" id="KW-0479">Metal-binding</keyword>
<dbReference type="GO" id="GO:0046872">
    <property type="term" value="F:metal ion binding"/>
    <property type="evidence" value="ECO:0007669"/>
    <property type="project" value="UniProtKB-KW"/>
</dbReference>
<name>A0A2K3NIC3_TRIPR</name>
<dbReference type="AlphaFoldDB" id="A0A2K3NIC3"/>
<dbReference type="SUPFAM" id="SSF56672">
    <property type="entry name" value="DNA/RNA polymerases"/>
    <property type="match status" value="1"/>
</dbReference>
<feature type="compositionally biased region" description="Acidic residues" evidence="5">
    <location>
        <begin position="484"/>
        <end position="498"/>
    </location>
</feature>
<feature type="compositionally biased region" description="Polar residues" evidence="5">
    <location>
        <begin position="513"/>
        <end position="524"/>
    </location>
</feature>
<evidence type="ECO:0000256" key="3">
    <source>
        <dbReference type="ARBA" id="ARBA00022750"/>
    </source>
</evidence>
<feature type="domain" description="Integrase catalytic" evidence="6">
    <location>
        <begin position="218"/>
        <end position="382"/>
    </location>
</feature>
<evidence type="ECO:0000313" key="7">
    <source>
        <dbReference type="EMBL" id="PNY02796.1"/>
    </source>
</evidence>
<gene>
    <name evidence="7" type="ORF">L195_g026116</name>
</gene>
<dbReference type="Pfam" id="PF22936">
    <property type="entry name" value="Pol_BBD"/>
    <property type="match status" value="1"/>
</dbReference>
<dbReference type="Pfam" id="PF25597">
    <property type="entry name" value="SH3_retrovirus"/>
    <property type="match status" value="1"/>
</dbReference>
<dbReference type="InterPro" id="IPR054722">
    <property type="entry name" value="PolX-like_BBD"/>
</dbReference>
<dbReference type="GO" id="GO:0004190">
    <property type="term" value="F:aspartic-type endopeptidase activity"/>
    <property type="evidence" value="ECO:0007669"/>
    <property type="project" value="UniProtKB-KW"/>
</dbReference>
<reference evidence="7 8" key="1">
    <citation type="journal article" date="2014" name="Am. J. Bot.">
        <title>Genome assembly and annotation for red clover (Trifolium pratense; Fabaceae).</title>
        <authorList>
            <person name="Istvanek J."/>
            <person name="Jaros M."/>
            <person name="Krenek A."/>
            <person name="Repkova J."/>
        </authorList>
    </citation>
    <scope>NUCLEOTIDE SEQUENCE [LARGE SCALE GENOMIC DNA]</scope>
    <source>
        <strain evidence="8">cv. Tatra</strain>
        <tissue evidence="7">Young leaves</tissue>
    </source>
</reference>
<dbReference type="InterPro" id="IPR025724">
    <property type="entry name" value="GAG-pre-integrase_dom"/>
</dbReference>
<dbReference type="GO" id="GO:0003676">
    <property type="term" value="F:nucleic acid binding"/>
    <property type="evidence" value="ECO:0007669"/>
    <property type="project" value="InterPro"/>
</dbReference>
<protein>
    <submittedName>
        <fullName evidence="7">Copia protein (Gag-int-pol protein)</fullName>
    </submittedName>
</protein>
<evidence type="ECO:0000256" key="4">
    <source>
        <dbReference type="ARBA" id="ARBA00022801"/>
    </source>
</evidence>
<sequence length="1009" mass="114977">ICDYRFDKSYSGTNQLAERTHNSAFIASPYNGQDYEWYFDSGASNHVTHQTDKFQDLTGHNGKNSLMVGNGEKLKIVASGSTKLKNLNLYDVLYVPEITKNLLSVSKLTADNNIIVEFDADCCSVKDKLTGKALLKGKLKEGLYQVSNVSSQSNKDACTYMSVKESWHRKLGHPNNKVLDKVLKHCNVKTSSSDQFKFCEACQFGKLHLLPFKSSYSHAQEPLDLIHTDVWGPAPIMSNSGFKYYVHFIDDFSRFTWIYPLKQKSETIHAFTQFKTLVENQFNKRIKIVQCDGGGEYKAVQKLALEAGIQFRMSCPYTSQQNGRAERKHRHVAELGLTMLAQARMPLCYWWEAFSTSVYLINRLPSSINQNACPYTLIYKKEPDYSVLKPFGCACYPCLKPYNKHKLQFHTTRCVFLGYSNSHKGYKCINSHGRIFVSRHVVFNEEHFPFHDGFLDTRNPLRTLTPNDPILFPLAPADGTNNIDDPENESFTHEEEDSNSIHSSEDQHESSDRLINTSESSLQSAIREEENNDSTETMETSRQNELEIGANSQENNTNTHLMRTRSKDGIHKPKQPYIGLVEAHTKDKEPENIREALSRPKWKEAMDIEFNALMSNHTWTLVPYQGQENIIDSKWVFKTKYKADGSIERRKARLVAKGFQQTAGLDYEETFSPVVKSSTVRIILSIAVHFNWEVRQLDINNAFLNGYLKETVFMHQPEGYLDSTKPNHICKLSKAIYGLKQAPRAWFDSLKNALVNWGFQNTKSDSSLFIHRDTNHFTILLIYVDDIIVTGSNTKFLETFIKQLNTVFSLKDLGHLHYFLGIEVQRNASGMYLKQSKYIGDLLKKFKMEKASACPTPMITGRQFTNEGEPMAEPTMYRQAIGALQYLTNTRPDIAFAVNKLSQYMSSPTTDHWQGIKRILRYLQGTINFCLHIKPSTDLDIAGFSDADWATSIDDRKSMAGRCVFLGESLISWSSRKQRVVSRSSTESEYRALADLAAEGTGFKSSYAC</sequence>
<dbReference type="GO" id="GO:0006508">
    <property type="term" value="P:proteolysis"/>
    <property type="evidence" value="ECO:0007669"/>
    <property type="project" value="UniProtKB-KW"/>
</dbReference>
<dbReference type="EMBL" id="ASHM01021823">
    <property type="protein sequence ID" value="PNY02796.1"/>
    <property type="molecule type" value="Genomic_DNA"/>
</dbReference>
<evidence type="ECO:0000313" key="8">
    <source>
        <dbReference type="Proteomes" id="UP000236291"/>
    </source>
</evidence>
<evidence type="ECO:0000256" key="1">
    <source>
        <dbReference type="ARBA" id="ARBA00022670"/>
    </source>
</evidence>
<comment type="caution">
    <text evidence="7">The sequence shown here is derived from an EMBL/GenBank/DDBJ whole genome shotgun (WGS) entry which is preliminary data.</text>
</comment>
<evidence type="ECO:0000256" key="5">
    <source>
        <dbReference type="SAM" id="MobiDB-lite"/>
    </source>
</evidence>
<dbReference type="InterPro" id="IPR001584">
    <property type="entry name" value="Integrase_cat-core"/>
</dbReference>
<dbReference type="InterPro" id="IPR043502">
    <property type="entry name" value="DNA/RNA_pol_sf"/>
</dbReference>
<dbReference type="Pfam" id="PF00665">
    <property type="entry name" value="rve"/>
    <property type="match status" value="1"/>
</dbReference>
<dbReference type="PANTHER" id="PTHR42648">
    <property type="entry name" value="TRANSPOSASE, PUTATIVE-RELATED"/>
    <property type="match status" value="1"/>
</dbReference>
<dbReference type="InterPro" id="IPR013103">
    <property type="entry name" value="RVT_2"/>
</dbReference>
<dbReference type="ExpressionAtlas" id="A0A2K3NIC3">
    <property type="expression patterns" value="baseline"/>
</dbReference>
<feature type="region of interest" description="Disordered" evidence="5">
    <location>
        <begin position="472"/>
        <end position="542"/>
    </location>
</feature>
<dbReference type="Pfam" id="PF07727">
    <property type="entry name" value="RVT_2"/>
    <property type="match status" value="1"/>
</dbReference>
<accession>A0A2K3NIC3</accession>
<feature type="compositionally biased region" description="Basic and acidic residues" evidence="5">
    <location>
        <begin position="503"/>
        <end position="512"/>
    </location>
</feature>
<dbReference type="PROSITE" id="PS50994">
    <property type="entry name" value="INTEGRASE"/>
    <property type="match status" value="1"/>
</dbReference>
<dbReference type="InterPro" id="IPR039537">
    <property type="entry name" value="Retrotran_Ty1/copia-like"/>
</dbReference>
<dbReference type="InterPro" id="IPR012337">
    <property type="entry name" value="RNaseH-like_sf"/>
</dbReference>
<organism evidence="7 8">
    <name type="scientific">Trifolium pratense</name>
    <name type="common">Red clover</name>
    <dbReference type="NCBI Taxonomy" id="57577"/>
    <lineage>
        <taxon>Eukaryota</taxon>
        <taxon>Viridiplantae</taxon>
        <taxon>Streptophyta</taxon>
        <taxon>Embryophyta</taxon>
        <taxon>Tracheophyta</taxon>
        <taxon>Spermatophyta</taxon>
        <taxon>Magnoliopsida</taxon>
        <taxon>eudicotyledons</taxon>
        <taxon>Gunneridae</taxon>
        <taxon>Pentapetalae</taxon>
        <taxon>rosids</taxon>
        <taxon>fabids</taxon>
        <taxon>Fabales</taxon>
        <taxon>Fabaceae</taxon>
        <taxon>Papilionoideae</taxon>
        <taxon>50 kb inversion clade</taxon>
        <taxon>NPAAA clade</taxon>
        <taxon>Hologalegina</taxon>
        <taxon>IRL clade</taxon>
        <taxon>Trifolieae</taxon>
        <taxon>Trifolium</taxon>
    </lineage>
</organism>
<feature type="non-terminal residue" evidence="7">
    <location>
        <position position="1"/>
    </location>
</feature>
<dbReference type="Gene3D" id="3.30.420.10">
    <property type="entry name" value="Ribonuclease H-like superfamily/Ribonuclease H"/>
    <property type="match status" value="1"/>
</dbReference>
<keyword evidence="3" id="KW-0064">Aspartyl protease</keyword>
<dbReference type="Pfam" id="PF13976">
    <property type="entry name" value="gag_pre-integrs"/>
    <property type="match status" value="1"/>
</dbReference>
<proteinExistence type="predicted"/>
<dbReference type="STRING" id="57577.A0A2K3NIC3"/>
<reference evidence="7 8" key="2">
    <citation type="journal article" date="2017" name="Front. Plant Sci.">
        <title>Gene Classification and Mining of Molecular Markers Useful in Red Clover (Trifolium pratense) Breeding.</title>
        <authorList>
            <person name="Istvanek J."/>
            <person name="Dluhosova J."/>
            <person name="Dluhos P."/>
            <person name="Patkova L."/>
            <person name="Nedelnik J."/>
            <person name="Repkova J."/>
        </authorList>
    </citation>
    <scope>NUCLEOTIDE SEQUENCE [LARGE SCALE GENOMIC DNA]</scope>
    <source>
        <strain evidence="8">cv. Tatra</strain>
        <tissue evidence="7">Young leaves</tissue>
    </source>
</reference>
<dbReference type="CDD" id="cd09272">
    <property type="entry name" value="RNase_HI_RT_Ty1"/>
    <property type="match status" value="1"/>
</dbReference>